<feature type="region of interest" description="Disordered" evidence="1">
    <location>
        <begin position="41"/>
        <end position="66"/>
    </location>
</feature>
<evidence type="ECO:0000313" key="3">
    <source>
        <dbReference type="Proteomes" id="UP001221898"/>
    </source>
</evidence>
<accession>A0AAD7S6Y5</accession>
<comment type="caution">
    <text evidence="2">The sequence shown here is derived from an EMBL/GenBank/DDBJ whole genome shotgun (WGS) entry which is preliminary data.</text>
</comment>
<organism evidence="2 3">
    <name type="scientific">Aldrovandia affinis</name>
    <dbReference type="NCBI Taxonomy" id="143900"/>
    <lineage>
        <taxon>Eukaryota</taxon>
        <taxon>Metazoa</taxon>
        <taxon>Chordata</taxon>
        <taxon>Craniata</taxon>
        <taxon>Vertebrata</taxon>
        <taxon>Euteleostomi</taxon>
        <taxon>Actinopterygii</taxon>
        <taxon>Neopterygii</taxon>
        <taxon>Teleostei</taxon>
        <taxon>Notacanthiformes</taxon>
        <taxon>Halosauridae</taxon>
        <taxon>Aldrovandia</taxon>
    </lineage>
</organism>
<name>A0AAD7S6Y5_9TELE</name>
<keyword evidence="3" id="KW-1185">Reference proteome</keyword>
<evidence type="ECO:0000313" key="2">
    <source>
        <dbReference type="EMBL" id="KAJ8396948.1"/>
    </source>
</evidence>
<proteinExistence type="predicted"/>
<dbReference type="Proteomes" id="UP001221898">
    <property type="component" value="Unassembled WGS sequence"/>
</dbReference>
<dbReference type="EMBL" id="JAINUG010000102">
    <property type="protein sequence ID" value="KAJ8396948.1"/>
    <property type="molecule type" value="Genomic_DNA"/>
</dbReference>
<sequence length="111" mass="12343">MLDKTNLPPHNITANASTVLLNGWESVGELLCRRLELRAQKGTSRERRQLKGGTGSGESPGARNAALSFPFPSRLSCPIDCAQWVRSRREVTLKQRNSVESRLLSRQNEAL</sequence>
<gene>
    <name evidence="2" type="ORF">AAFF_G00012710</name>
</gene>
<reference evidence="2" key="1">
    <citation type="journal article" date="2023" name="Science">
        <title>Genome structures resolve the early diversification of teleost fishes.</title>
        <authorList>
            <person name="Parey E."/>
            <person name="Louis A."/>
            <person name="Montfort J."/>
            <person name="Bouchez O."/>
            <person name="Roques C."/>
            <person name="Iampietro C."/>
            <person name="Lluch J."/>
            <person name="Castinel A."/>
            <person name="Donnadieu C."/>
            <person name="Desvignes T."/>
            <person name="Floi Bucao C."/>
            <person name="Jouanno E."/>
            <person name="Wen M."/>
            <person name="Mejri S."/>
            <person name="Dirks R."/>
            <person name="Jansen H."/>
            <person name="Henkel C."/>
            <person name="Chen W.J."/>
            <person name="Zahm M."/>
            <person name="Cabau C."/>
            <person name="Klopp C."/>
            <person name="Thompson A.W."/>
            <person name="Robinson-Rechavi M."/>
            <person name="Braasch I."/>
            <person name="Lecointre G."/>
            <person name="Bobe J."/>
            <person name="Postlethwait J.H."/>
            <person name="Berthelot C."/>
            <person name="Roest Crollius H."/>
            <person name="Guiguen Y."/>
        </authorList>
    </citation>
    <scope>NUCLEOTIDE SEQUENCE</scope>
    <source>
        <strain evidence="2">NC1722</strain>
    </source>
</reference>
<evidence type="ECO:0000256" key="1">
    <source>
        <dbReference type="SAM" id="MobiDB-lite"/>
    </source>
</evidence>
<protein>
    <submittedName>
        <fullName evidence="2">Uncharacterized protein</fullName>
    </submittedName>
</protein>
<dbReference type="AlphaFoldDB" id="A0AAD7S6Y5"/>